<evidence type="ECO:0000313" key="4">
    <source>
        <dbReference type="Proteomes" id="UP001165044"/>
    </source>
</evidence>
<dbReference type="PANTHER" id="PTHR43861:SF3">
    <property type="entry name" value="PUTATIVE (AFU_ORTHOLOGUE AFUA_2G14390)-RELATED"/>
    <property type="match status" value="1"/>
</dbReference>
<evidence type="ECO:0000259" key="2">
    <source>
        <dbReference type="Pfam" id="PF13649"/>
    </source>
</evidence>
<dbReference type="Pfam" id="PF13649">
    <property type="entry name" value="Methyltransf_25"/>
    <property type="match status" value="1"/>
</dbReference>
<sequence length="203" mass="22122">MTGMAQHWEKIHATKGNAVSWYQPTSTESARLIRACGLPPGASVLDVGAGASVLVDELLKAGYRPTLLEIAEAAFVRVKDRLGARAAEVRFILGDITGTELPEAAYDLWHDRAVFHFLTEPAQRTAYVQALQRALRPGGFVVLAGFAPDGPEKCSGLPVCRYDAQGIAEQLGAEFELLESVRELHPTPSGATQAFQYTRFRRL</sequence>
<protein>
    <recommendedName>
        <fullName evidence="2">Methyltransferase domain-containing protein</fullName>
    </recommendedName>
</protein>
<dbReference type="RefSeq" id="WP_285606565.1">
    <property type="nucleotide sequence ID" value="NZ_BSDC01000001.1"/>
</dbReference>
<evidence type="ECO:0000256" key="1">
    <source>
        <dbReference type="ARBA" id="ARBA00022679"/>
    </source>
</evidence>
<dbReference type="CDD" id="cd02440">
    <property type="entry name" value="AdoMet_MTases"/>
    <property type="match status" value="1"/>
</dbReference>
<dbReference type="InterPro" id="IPR029063">
    <property type="entry name" value="SAM-dependent_MTases_sf"/>
</dbReference>
<keyword evidence="4" id="KW-1185">Reference proteome</keyword>
<dbReference type="EMBL" id="BSDC01000001">
    <property type="protein sequence ID" value="GLH66386.1"/>
    <property type="molecule type" value="Genomic_DNA"/>
</dbReference>
<name>A0ABQ5PWE2_9BACT</name>
<gene>
    <name evidence="3" type="ORF">GETHED_07500</name>
</gene>
<dbReference type="Proteomes" id="UP001165044">
    <property type="component" value="Unassembled WGS sequence"/>
</dbReference>
<evidence type="ECO:0000313" key="3">
    <source>
        <dbReference type="EMBL" id="GLH66386.1"/>
    </source>
</evidence>
<dbReference type="InterPro" id="IPR041698">
    <property type="entry name" value="Methyltransf_25"/>
</dbReference>
<accession>A0ABQ5PWE2</accession>
<comment type="caution">
    <text evidence="3">The sequence shown here is derived from an EMBL/GenBank/DDBJ whole genome shotgun (WGS) entry which is preliminary data.</text>
</comment>
<dbReference type="PANTHER" id="PTHR43861">
    <property type="entry name" value="TRANS-ACONITATE 2-METHYLTRANSFERASE-RELATED"/>
    <property type="match status" value="1"/>
</dbReference>
<reference evidence="3" key="1">
    <citation type="journal article" date="2023" name="Antonie Van Leeuwenhoek">
        <title>Mesoterricola silvestris gen. nov., sp. nov., Mesoterricola sediminis sp. nov., Geothrix oryzae sp. nov., Geothrix edaphica sp. nov., Geothrix rubra sp. nov., and Geothrix limicola sp. nov., six novel members of Acidobacteriota isolated from soils.</title>
        <authorList>
            <person name="Itoh H."/>
            <person name="Sugisawa Y."/>
            <person name="Mise K."/>
            <person name="Xu Z."/>
            <person name="Kuniyasu M."/>
            <person name="Ushijima N."/>
            <person name="Kawano K."/>
            <person name="Kobayashi E."/>
            <person name="Shiratori Y."/>
            <person name="Masuda Y."/>
            <person name="Senoo K."/>
        </authorList>
    </citation>
    <scope>NUCLEOTIDE SEQUENCE</scope>
    <source>
        <strain evidence="3">Red802</strain>
    </source>
</reference>
<keyword evidence="1" id="KW-0808">Transferase</keyword>
<organism evidence="3 4">
    <name type="scientific">Geothrix edaphica</name>
    <dbReference type="NCBI Taxonomy" id="2927976"/>
    <lineage>
        <taxon>Bacteria</taxon>
        <taxon>Pseudomonadati</taxon>
        <taxon>Acidobacteriota</taxon>
        <taxon>Holophagae</taxon>
        <taxon>Holophagales</taxon>
        <taxon>Holophagaceae</taxon>
        <taxon>Geothrix</taxon>
    </lineage>
</organism>
<proteinExistence type="predicted"/>
<dbReference type="SUPFAM" id="SSF53335">
    <property type="entry name" value="S-adenosyl-L-methionine-dependent methyltransferases"/>
    <property type="match status" value="1"/>
</dbReference>
<dbReference type="Gene3D" id="3.40.50.150">
    <property type="entry name" value="Vaccinia Virus protein VP39"/>
    <property type="match status" value="1"/>
</dbReference>
<feature type="domain" description="Methyltransferase" evidence="2">
    <location>
        <begin position="44"/>
        <end position="139"/>
    </location>
</feature>